<dbReference type="Gene3D" id="1.10.10.60">
    <property type="entry name" value="Homeodomain-like"/>
    <property type="match status" value="1"/>
</dbReference>
<feature type="transmembrane region" description="Helical" evidence="2">
    <location>
        <begin position="108"/>
        <end position="127"/>
    </location>
</feature>
<accession>A0A174TYL2</accession>
<dbReference type="GO" id="GO:0043565">
    <property type="term" value="F:sequence-specific DNA binding"/>
    <property type="evidence" value="ECO:0007669"/>
    <property type="project" value="InterPro"/>
</dbReference>
<feature type="domain" description="HTH araC/xylS-type" evidence="3">
    <location>
        <begin position="282"/>
        <end position="377"/>
    </location>
</feature>
<dbReference type="AlphaFoldDB" id="A0A174TYL2"/>
<feature type="transmembrane region" description="Helical" evidence="2">
    <location>
        <begin position="147"/>
        <end position="170"/>
    </location>
</feature>
<name>A0A174TYL2_BACT4</name>
<evidence type="ECO:0000256" key="1">
    <source>
        <dbReference type="ARBA" id="ARBA00023125"/>
    </source>
</evidence>
<dbReference type="PANTHER" id="PTHR43280">
    <property type="entry name" value="ARAC-FAMILY TRANSCRIPTIONAL REGULATOR"/>
    <property type="match status" value="1"/>
</dbReference>
<keyword evidence="2" id="KW-0812">Transmembrane</keyword>
<keyword evidence="2" id="KW-1133">Transmembrane helix</keyword>
<dbReference type="Proteomes" id="UP000095541">
    <property type="component" value="Unassembled WGS sequence"/>
</dbReference>
<proteinExistence type="predicted"/>
<sequence>MGAFVTYSNLMTYILPIFCSAICSVFTLLLIWNYRNLAERKLRRVVSIYCVLIAVWWSSVLWHALSDDPIFLPVDVPFALSYIYIPILFYNIVYYLTYLGNKRNFPVVNYLWPIPTLAIILIASAWISPPEGGVYTGLSLFERYTEIFLSSLLLRFITAVAYIVPTGLLLSRYYKQTMLQKADTDQKYLRIKSSRWLIIFFILSIAILLIAFLPSLVGTSQWLIRLNALCIMAQEILLTYQIICRQYLSYKTSELFPINEKKAQNNDLAAKQRPEPDNMRGQLNRTTFENYLSQEKPYLNPDFKLTDMAEAMGVNRTIMSNFINQTYGMNFRRYLNQCRIKEYQLLIVHPSNERKNPYQVMVMAGFKDSRHFQRAIQLENTYKEQSHKEPQINKKG</sequence>
<dbReference type="PANTHER" id="PTHR43280:SF29">
    <property type="entry name" value="ARAC-FAMILY TRANSCRIPTIONAL REGULATOR"/>
    <property type="match status" value="1"/>
</dbReference>
<dbReference type="PROSITE" id="PS01124">
    <property type="entry name" value="HTH_ARAC_FAMILY_2"/>
    <property type="match status" value="1"/>
</dbReference>
<dbReference type="InterPro" id="IPR018060">
    <property type="entry name" value="HTH_AraC"/>
</dbReference>
<feature type="transmembrane region" description="Helical" evidence="2">
    <location>
        <begin position="12"/>
        <end position="34"/>
    </location>
</feature>
<protein>
    <submittedName>
        <fullName evidence="4">AraC family transcriptional regulator</fullName>
    </submittedName>
</protein>
<dbReference type="EMBL" id="CZBI01000003">
    <property type="protein sequence ID" value="CUQ12625.1"/>
    <property type="molecule type" value="Genomic_DNA"/>
</dbReference>
<feature type="transmembrane region" description="Helical" evidence="2">
    <location>
        <begin position="77"/>
        <end position="96"/>
    </location>
</feature>
<feature type="transmembrane region" description="Helical" evidence="2">
    <location>
        <begin position="196"/>
        <end position="216"/>
    </location>
</feature>
<evidence type="ECO:0000313" key="5">
    <source>
        <dbReference type="Proteomes" id="UP000095541"/>
    </source>
</evidence>
<dbReference type="RefSeq" id="WP_055219404.1">
    <property type="nucleotide sequence ID" value="NZ_CZBI01000003.1"/>
</dbReference>
<evidence type="ECO:0000256" key="2">
    <source>
        <dbReference type="SAM" id="Phobius"/>
    </source>
</evidence>
<dbReference type="GO" id="GO:0003700">
    <property type="term" value="F:DNA-binding transcription factor activity"/>
    <property type="evidence" value="ECO:0007669"/>
    <property type="project" value="InterPro"/>
</dbReference>
<evidence type="ECO:0000313" key="4">
    <source>
        <dbReference type="EMBL" id="CUQ12625.1"/>
    </source>
</evidence>
<keyword evidence="2" id="KW-0472">Membrane</keyword>
<dbReference type="SMART" id="SM00342">
    <property type="entry name" value="HTH_ARAC"/>
    <property type="match status" value="1"/>
</dbReference>
<reference evidence="4 5" key="1">
    <citation type="submission" date="2015-09" db="EMBL/GenBank/DDBJ databases">
        <authorList>
            <consortium name="Pathogen Informatics"/>
        </authorList>
    </citation>
    <scope>NUCLEOTIDE SEQUENCE [LARGE SCALE GENOMIC DNA]</scope>
    <source>
        <strain evidence="4 5">2789STDY5834945</strain>
    </source>
</reference>
<organism evidence="4 5">
    <name type="scientific">Bacteroides thetaiotaomicron</name>
    <dbReference type="NCBI Taxonomy" id="818"/>
    <lineage>
        <taxon>Bacteria</taxon>
        <taxon>Pseudomonadati</taxon>
        <taxon>Bacteroidota</taxon>
        <taxon>Bacteroidia</taxon>
        <taxon>Bacteroidales</taxon>
        <taxon>Bacteroidaceae</taxon>
        <taxon>Bacteroides</taxon>
    </lineage>
</organism>
<gene>
    <name evidence="4" type="ORF">ERS852557_02795</name>
</gene>
<feature type="transmembrane region" description="Helical" evidence="2">
    <location>
        <begin position="46"/>
        <end position="65"/>
    </location>
</feature>
<evidence type="ECO:0000259" key="3">
    <source>
        <dbReference type="PROSITE" id="PS01124"/>
    </source>
</evidence>
<keyword evidence="1" id="KW-0238">DNA-binding</keyword>